<dbReference type="OrthoDB" id="10063988at2759"/>
<dbReference type="STRING" id="52670.A0A2I4CYV0"/>
<reference evidence="3" key="1">
    <citation type="submission" date="2025-08" db="UniProtKB">
        <authorList>
            <consortium name="RefSeq"/>
        </authorList>
    </citation>
    <scope>IDENTIFICATION</scope>
</reference>
<dbReference type="GeneID" id="106533430"/>
<name>A0A2I4CYV0_AUSLI</name>
<feature type="signal peptide" evidence="1">
    <location>
        <begin position="1"/>
        <end position="16"/>
    </location>
</feature>
<dbReference type="KEGG" id="alim:106533430"/>
<feature type="chain" id="PRO_5014152059" evidence="1">
    <location>
        <begin position="17"/>
        <end position="283"/>
    </location>
</feature>
<evidence type="ECO:0000256" key="1">
    <source>
        <dbReference type="SAM" id="SignalP"/>
    </source>
</evidence>
<protein>
    <submittedName>
        <fullName evidence="3">Uncharacterized protein LOC106533430</fullName>
    </submittedName>
</protein>
<sequence length="283" mass="30724">METGGVLLLLLAGSSALSFYGGSISFLPLQRRTQDTVQVSFYHRQNGRNSCQNQNQSTFTCEEGACPIMERSDALQTDQDQSGQGRWCQTEEFTTTTVQSNRTRLTLRDSGCCWVSNAEGETSWMSLAQLDLGFRSDSHNFNTCPTTTAVSSLRIPQNCVSRVRLLAYDPDGDAVRCRFAPDATVPSNFTLDEAACTLTSAGGVHTGVHVLQLMLEDFPTTNITLTYADGTSVTRGARVLSSPPLCQVKVQFSVDVLPAISSCADADLLPMFLSRTPSHGDVL</sequence>
<organism evidence="2 3">
    <name type="scientific">Austrofundulus limnaeus</name>
    <name type="common">Annual killifish</name>
    <dbReference type="NCBI Taxonomy" id="52670"/>
    <lineage>
        <taxon>Eukaryota</taxon>
        <taxon>Metazoa</taxon>
        <taxon>Chordata</taxon>
        <taxon>Craniata</taxon>
        <taxon>Vertebrata</taxon>
        <taxon>Euteleostomi</taxon>
        <taxon>Actinopterygii</taxon>
        <taxon>Neopterygii</taxon>
        <taxon>Teleostei</taxon>
        <taxon>Neoteleostei</taxon>
        <taxon>Acanthomorphata</taxon>
        <taxon>Ovalentaria</taxon>
        <taxon>Atherinomorphae</taxon>
        <taxon>Cyprinodontiformes</taxon>
        <taxon>Rivulidae</taxon>
        <taxon>Austrofundulus</taxon>
    </lineage>
</organism>
<evidence type="ECO:0000313" key="3">
    <source>
        <dbReference type="RefSeq" id="XP_013885168.1"/>
    </source>
</evidence>
<dbReference type="RefSeq" id="XP_013885168.1">
    <property type="nucleotide sequence ID" value="XM_014029714.1"/>
</dbReference>
<keyword evidence="2" id="KW-1185">Reference proteome</keyword>
<evidence type="ECO:0000313" key="2">
    <source>
        <dbReference type="Proteomes" id="UP000192220"/>
    </source>
</evidence>
<dbReference type="InParanoid" id="A0A2I4CYV0"/>
<accession>A0A2I4CYV0</accession>
<feature type="non-terminal residue" evidence="3">
    <location>
        <position position="283"/>
    </location>
</feature>
<keyword evidence="1" id="KW-0732">Signal</keyword>
<dbReference type="Proteomes" id="UP000192220">
    <property type="component" value="Unplaced"/>
</dbReference>
<proteinExistence type="predicted"/>
<dbReference type="AlphaFoldDB" id="A0A2I4CYV0"/>
<gene>
    <name evidence="3" type="primary">LOC106533430</name>
</gene>